<dbReference type="CDD" id="cd04301">
    <property type="entry name" value="NAT_SF"/>
    <property type="match status" value="1"/>
</dbReference>
<dbReference type="VEuPathDB" id="MicrosporidiaDB:H312_02156"/>
<sequence>MHIRRMSYEDISTVDRINKLCLPENYPLEFYHLCISFFSPYCLVVEINGEVVAYLIAKVEERVGHIISLAVLEKYRGHNIGTGLMLQLIENMISDKVKSISLYVRISNIQAIKFYRKLSFYFYCTCEKYYPDGEDAYKMKKDLDYY</sequence>
<dbReference type="EMBL" id="KK365181">
    <property type="protein sequence ID" value="KCZ80432.1"/>
    <property type="molecule type" value="Genomic_DNA"/>
</dbReference>
<name>A0A059EZZ1_9MICR</name>
<evidence type="ECO:0000256" key="1">
    <source>
        <dbReference type="ARBA" id="ARBA00022679"/>
    </source>
</evidence>
<proteinExistence type="inferred from homology"/>
<dbReference type="Gene3D" id="3.40.630.30">
    <property type="match status" value="1"/>
</dbReference>
<comment type="similarity">
    <text evidence="3">Belongs to the acetyltransferase family. ARD1 subfamily.</text>
</comment>
<keyword evidence="1" id="KW-0808">Transferase</keyword>
<dbReference type="GO" id="GO:1990189">
    <property type="term" value="F:protein N-terminal-serine acetyltransferase activity"/>
    <property type="evidence" value="ECO:0007669"/>
    <property type="project" value="EnsemblFungi"/>
</dbReference>
<dbReference type="GO" id="GO:0031415">
    <property type="term" value="C:NatA complex"/>
    <property type="evidence" value="ECO:0007669"/>
    <property type="project" value="EnsemblFungi"/>
</dbReference>
<keyword evidence="6" id="KW-1185">Reference proteome</keyword>
<protein>
    <recommendedName>
        <fullName evidence="4">N-acetyltransferase domain-containing protein</fullName>
    </recommendedName>
</protein>
<evidence type="ECO:0000256" key="3">
    <source>
        <dbReference type="ARBA" id="ARBA00025786"/>
    </source>
</evidence>
<dbReference type="GO" id="GO:1990190">
    <property type="term" value="F:protein-N-terminal-glutamate acetyltransferase activity"/>
    <property type="evidence" value="ECO:0007669"/>
    <property type="project" value="EnsemblFungi"/>
</dbReference>
<accession>A0A059EZZ1</accession>
<dbReference type="InterPro" id="IPR016181">
    <property type="entry name" value="Acyl_CoA_acyltransferase"/>
</dbReference>
<reference evidence="6" key="1">
    <citation type="submission" date="2013-02" db="EMBL/GenBank/DDBJ databases">
        <authorList>
            <consortium name="The Broad Institute Genome Sequencing Platform"/>
            <person name="Cuomo C."/>
            <person name="Becnel J."/>
            <person name="Sanscrainte N."/>
            <person name="Walker B."/>
            <person name="Young S.K."/>
            <person name="Zeng Q."/>
            <person name="Gargeya S."/>
            <person name="Fitzgerald M."/>
            <person name="Haas B."/>
            <person name="Abouelleil A."/>
            <person name="Alvarado L."/>
            <person name="Arachchi H.M."/>
            <person name="Berlin A.M."/>
            <person name="Chapman S.B."/>
            <person name="Dewar J."/>
            <person name="Goldberg J."/>
            <person name="Griggs A."/>
            <person name="Gujja S."/>
            <person name="Hansen M."/>
            <person name="Howarth C."/>
            <person name="Imamovic A."/>
            <person name="Larimer J."/>
            <person name="McCowan C."/>
            <person name="Murphy C."/>
            <person name="Neiman D."/>
            <person name="Pearson M."/>
            <person name="Priest M."/>
            <person name="Roberts A."/>
            <person name="Saif S."/>
            <person name="Shea T."/>
            <person name="Sisk P."/>
            <person name="Sykes S."/>
            <person name="Wortman J."/>
            <person name="Nusbaum C."/>
            <person name="Birren B."/>
        </authorList>
    </citation>
    <scope>NUCLEOTIDE SEQUENCE [LARGE SCALE GENOMIC DNA]</scope>
    <source>
        <strain evidence="6">PRA339</strain>
    </source>
</reference>
<dbReference type="STRING" id="1288291.A0A059EZZ1"/>
<evidence type="ECO:0000313" key="5">
    <source>
        <dbReference type="EMBL" id="KCZ80432.1"/>
    </source>
</evidence>
<dbReference type="HOGENOM" id="CLU_013985_7_2_1"/>
<dbReference type="PROSITE" id="PS51186">
    <property type="entry name" value="GNAT"/>
    <property type="match status" value="1"/>
</dbReference>
<evidence type="ECO:0000313" key="6">
    <source>
        <dbReference type="Proteomes" id="UP000030655"/>
    </source>
</evidence>
<evidence type="ECO:0000256" key="2">
    <source>
        <dbReference type="ARBA" id="ARBA00023315"/>
    </source>
</evidence>
<dbReference type="PANTHER" id="PTHR23091">
    <property type="entry name" value="N-TERMINAL ACETYLTRANSFERASE"/>
    <property type="match status" value="1"/>
</dbReference>
<keyword evidence="2" id="KW-0012">Acyltransferase</keyword>
<dbReference type="Pfam" id="PF00583">
    <property type="entry name" value="Acetyltransf_1"/>
    <property type="match status" value="1"/>
</dbReference>
<dbReference type="OrthoDB" id="10264728at2759"/>
<gene>
    <name evidence="5" type="ORF">H312_02156</name>
</gene>
<feature type="domain" description="N-acetyltransferase" evidence="4">
    <location>
        <begin position="1"/>
        <end position="144"/>
    </location>
</feature>
<dbReference type="InterPro" id="IPR000182">
    <property type="entry name" value="GNAT_dom"/>
</dbReference>
<dbReference type="PANTHER" id="PTHR23091:SF4">
    <property type="entry name" value="N-TERMINAL AMINO-ACID N(ALPHA)-ACETYLTRANSFERASE NATA"/>
    <property type="match status" value="1"/>
</dbReference>
<dbReference type="AlphaFoldDB" id="A0A059EZZ1"/>
<dbReference type="Proteomes" id="UP000030655">
    <property type="component" value="Unassembled WGS sequence"/>
</dbReference>
<reference evidence="5 6" key="2">
    <citation type="submission" date="2014-03" db="EMBL/GenBank/DDBJ databases">
        <title>The Genome Sequence of Anncaliia algerae insect isolate PRA339.</title>
        <authorList>
            <consortium name="The Broad Institute Genome Sequencing Platform"/>
            <consortium name="The Broad Institute Genome Sequencing Center for Infectious Disease"/>
            <person name="Cuomo C."/>
            <person name="Becnel J."/>
            <person name="Sanscrainte N."/>
            <person name="Walker B."/>
            <person name="Young S.K."/>
            <person name="Zeng Q."/>
            <person name="Gargeya S."/>
            <person name="Fitzgerald M."/>
            <person name="Haas B."/>
            <person name="Abouelleil A."/>
            <person name="Alvarado L."/>
            <person name="Arachchi H.M."/>
            <person name="Berlin A.M."/>
            <person name="Chapman S.B."/>
            <person name="Dewar J."/>
            <person name="Goldberg J."/>
            <person name="Griggs A."/>
            <person name="Gujja S."/>
            <person name="Hansen M."/>
            <person name="Howarth C."/>
            <person name="Imamovic A."/>
            <person name="Larimer J."/>
            <person name="McCowan C."/>
            <person name="Murphy C."/>
            <person name="Neiman D."/>
            <person name="Pearson M."/>
            <person name="Priest M."/>
            <person name="Roberts A."/>
            <person name="Saif S."/>
            <person name="Shea T."/>
            <person name="Sisk P."/>
            <person name="Sykes S."/>
            <person name="Wortman J."/>
            <person name="Nusbaum C."/>
            <person name="Birren B."/>
        </authorList>
    </citation>
    <scope>NUCLEOTIDE SEQUENCE [LARGE SCALE GENOMIC DNA]</scope>
    <source>
        <strain evidence="5 6">PRA339</strain>
    </source>
</reference>
<organism evidence="5 6">
    <name type="scientific">Anncaliia algerae PRA339</name>
    <dbReference type="NCBI Taxonomy" id="1288291"/>
    <lineage>
        <taxon>Eukaryota</taxon>
        <taxon>Fungi</taxon>
        <taxon>Fungi incertae sedis</taxon>
        <taxon>Microsporidia</taxon>
        <taxon>Tubulinosematoidea</taxon>
        <taxon>Tubulinosematidae</taxon>
        <taxon>Anncaliia</taxon>
    </lineage>
</organism>
<dbReference type="InterPro" id="IPR045047">
    <property type="entry name" value="Ard1-like"/>
</dbReference>
<dbReference type="SUPFAM" id="SSF55729">
    <property type="entry name" value="Acyl-CoA N-acyltransferases (Nat)"/>
    <property type="match status" value="1"/>
</dbReference>
<evidence type="ECO:0000259" key="4">
    <source>
        <dbReference type="PROSITE" id="PS51186"/>
    </source>
</evidence>